<dbReference type="EMBL" id="FUYN01000004">
    <property type="protein sequence ID" value="SKB56003.1"/>
    <property type="molecule type" value="Genomic_DNA"/>
</dbReference>
<dbReference type="InterPro" id="IPR015424">
    <property type="entry name" value="PyrdxlP-dep_Trfase"/>
</dbReference>
<dbReference type="GO" id="GO:0003824">
    <property type="term" value="F:catalytic activity"/>
    <property type="evidence" value="ECO:0007669"/>
    <property type="project" value="UniProtKB-ARBA"/>
</dbReference>
<dbReference type="RefSeq" id="WP_013361201.1">
    <property type="nucleotide sequence ID" value="NZ_FUYN01000004.1"/>
</dbReference>
<dbReference type="AlphaFoldDB" id="A0A1T5C9F5"/>
<dbReference type="PANTHER" id="PTHR42885">
    <property type="entry name" value="HISTIDINOL-PHOSPHATE AMINOTRANSFERASE-RELATED"/>
    <property type="match status" value="1"/>
</dbReference>
<reference evidence="5" key="1">
    <citation type="submission" date="2017-02" db="EMBL/GenBank/DDBJ databases">
        <authorList>
            <person name="Varghese N."/>
            <person name="Submissions S."/>
        </authorList>
    </citation>
    <scope>NUCLEOTIDE SEQUENCE [LARGE SCALE GENOMIC DNA]</scope>
    <source>
        <strain evidence="5">ATCC 35199</strain>
    </source>
</reference>
<dbReference type="OrthoDB" id="9813612at2"/>
<dbReference type="Gene3D" id="3.40.640.10">
    <property type="entry name" value="Type I PLP-dependent aspartate aminotransferase-like (Major domain)"/>
    <property type="match status" value="1"/>
</dbReference>
<dbReference type="InterPro" id="IPR015422">
    <property type="entry name" value="PyrdxlP-dep_Trfase_small"/>
</dbReference>
<organism evidence="4 5">
    <name type="scientific">Acetoanaerobium noterae</name>
    <dbReference type="NCBI Taxonomy" id="745369"/>
    <lineage>
        <taxon>Bacteria</taxon>
        <taxon>Bacillati</taxon>
        <taxon>Bacillota</taxon>
        <taxon>Clostridia</taxon>
        <taxon>Peptostreptococcales</taxon>
        <taxon>Filifactoraceae</taxon>
        <taxon>Acetoanaerobium</taxon>
    </lineage>
</organism>
<dbReference type="InterPro" id="IPR004839">
    <property type="entry name" value="Aminotransferase_I/II_large"/>
</dbReference>
<dbReference type="InterPro" id="IPR015421">
    <property type="entry name" value="PyrdxlP-dep_Trfase_major"/>
</dbReference>
<keyword evidence="2" id="KW-0663">Pyridoxal phosphate</keyword>
<feature type="domain" description="Aminotransferase class I/classII large" evidence="3">
    <location>
        <begin position="29"/>
        <end position="354"/>
    </location>
</feature>
<sequence>MAKEVKLSDRVHGADTKASSKMLNIDESEIIDFSSNVNIFTSQIDFQAIFSNITTTLNKYPDINYEELRNTLSNIYNVKSSNIIPGNGATELIYLIMKLPQIEKIGIFHPTFCEYERAAKISGKNPVDLSFDLLKQENEALLQNAIEDLDMVVICNPNNPTGEIKNLSKLIDIANKNSTLVFVDETFIDFTDNKEYSMLGQINNYNNVIILKAITKFYAMPGARLGYIFTSNEKLIDMLWQYKEPWTINVFAEQLVKHLQTEIITSKTHYYYKDEIKRLISIYEDMNVKTKQSVTNYLLLRLPTGFSGTAIKAVLLKNYKLLIRTCTDFRGLDDTYIRIAIKDSKSNTLLANAIRQILCMEVI</sequence>
<comment type="cofactor">
    <cofactor evidence="1">
        <name>pyridoxal 5'-phosphate</name>
        <dbReference type="ChEBI" id="CHEBI:597326"/>
    </cofactor>
</comment>
<dbReference type="GO" id="GO:0030170">
    <property type="term" value="F:pyridoxal phosphate binding"/>
    <property type="evidence" value="ECO:0007669"/>
    <property type="project" value="InterPro"/>
</dbReference>
<protein>
    <submittedName>
        <fullName evidence="4">Threonine-phosphate decarboxylase</fullName>
    </submittedName>
</protein>
<dbReference type="CDD" id="cd00609">
    <property type="entry name" value="AAT_like"/>
    <property type="match status" value="1"/>
</dbReference>
<evidence type="ECO:0000256" key="1">
    <source>
        <dbReference type="ARBA" id="ARBA00001933"/>
    </source>
</evidence>
<dbReference type="PANTHER" id="PTHR42885:SF1">
    <property type="entry name" value="THREONINE-PHOSPHATE DECARBOXYLASE"/>
    <property type="match status" value="1"/>
</dbReference>
<evidence type="ECO:0000313" key="4">
    <source>
        <dbReference type="EMBL" id="SKB56003.1"/>
    </source>
</evidence>
<evidence type="ECO:0000313" key="5">
    <source>
        <dbReference type="Proteomes" id="UP000243406"/>
    </source>
</evidence>
<gene>
    <name evidence="4" type="ORF">SAMN02745120_2112</name>
</gene>
<name>A0A1T5C9F5_9FIRM</name>
<keyword evidence="5" id="KW-1185">Reference proteome</keyword>
<dbReference type="Pfam" id="PF00155">
    <property type="entry name" value="Aminotran_1_2"/>
    <property type="match status" value="1"/>
</dbReference>
<proteinExistence type="predicted"/>
<accession>A0A1T5C9F5</accession>
<evidence type="ECO:0000259" key="3">
    <source>
        <dbReference type="Pfam" id="PF00155"/>
    </source>
</evidence>
<evidence type="ECO:0000256" key="2">
    <source>
        <dbReference type="ARBA" id="ARBA00022898"/>
    </source>
</evidence>
<dbReference type="Proteomes" id="UP000243406">
    <property type="component" value="Unassembled WGS sequence"/>
</dbReference>
<dbReference type="SUPFAM" id="SSF53383">
    <property type="entry name" value="PLP-dependent transferases"/>
    <property type="match status" value="1"/>
</dbReference>
<dbReference type="Gene3D" id="3.90.1150.10">
    <property type="entry name" value="Aspartate Aminotransferase, domain 1"/>
    <property type="match status" value="1"/>
</dbReference>